<dbReference type="GO" id="GO:0003676">
    <property type="term" value="F:nucleic acid binding"/>
    <property type="evidence" value="ECO:0007669"/>
    <property type="project" value="InterPro"/>
</dbReference>
<evidence type="ECO:0000313" key="1">
    <source>
        <dbReference type="EMBL" id="RDX64889.1"/>
    </source>
</evidence>
<dbReference type="OrthoDB" id="155387at2759"/>
<dbReference type="PANTHER" id="PTHR47169:SF2">
    <property type="entry name" value="OS01G0541250 PROTEIN"/>
    <property type="match status" value="1"/>
</dbReference>
<feature type="non-terminal residue" evidence="1">
    <location>
        <position position="1"/>
    </location>
</feature>
<organism evidence="1 2">
    <name type="scientific">Mucuna pruriens</name>
    <name type="common">Velvet bean</name>
    <name type="synonym">Dolichos pruriens</name>
    <dbReference type="NCBI Taxonomy" id="157652"/>
    <lineage>
        <taxon>Eukaryota</taxon>
        <taxon>Viridiplantae</taxon>
        <taxon>Streptophyta</taxon>
        <taxon>Embryophyta</taxon>
        <taxon>Tracheophyta</taxon>
        <taxon>Spermatophyta</taxon>
        <taxon>Magnoliopsida</taxon>
        <taxon>eudicotyledons</taxon>
        <taxon>Gunneridae</taxon>
        <taxon>Pentapetalae</taxon>
        <taxon>rosids</taxon>
        <taxon>fabids</taxon>
        <taxon>Fabales</taxon>
        <taxon>Fabaceae</taxon>
        <taxon>Papilionoideae</taxon>
        <taxon>50 kb inversion clade</taxon>
        <taxon>NPAAA clade</taxon>
        <taxon>indigoferoid/millettioid clade</taxon>
        <taxon>Phaseoleae</taxon>
        <taxon>Mucuna</taxon>
    </lineage>
</organism>
<accession>A0A371EFX9</accession>
<gene>
    <name evidence="1" type="ORF">CR513_56492</name>
</gene>
<comment type="caution">
    <text evidence="1">The sequence shown here is derived from an EMBL/GenBank/DDBJ whole genome shotgun (WGS) entry which is preliminary data.</text>
</comment>
<dbReference type="AlphaFoldDB" id="A0A371EFX9"/>
<reference evidence="1" key="1">
    <citation type="submission" date="2018-05" db="EMBL/GenBank/DDBJ databases">
        <title>Draft genome of Mucuna pruriens seed.</title>
        <authorList>
            <person name="Nnadi N.E."/>
            <person name="Vos R."/>
            <person name="Hasami M.H."/>
            <person name="Devisetty U.K."/>
            <person name="Aguiy J.C."/>
        </authorList>
    </citation>
    <scope>NUCLEOTIDE SEQUENCE [LARGE SCALE GENOMIC DNA]</scope>
    <source>
        <strain evidence="1">JCA_2017</strain>
    </source>
</reference>
<keyword evidence="2" id="KW-1185">Reference proteome</keyword>
<dbReference type="EMBL" id="QJKJ01014168">
    <property type="protein sequence ID" value="RDX64889.1"/>
    <property type="molecule type" value="Genomic_DNA"/>
</dbReference>
<protein>
    <submittedName>
        <fullName evidence="1">Uncharacterized protein</fullName>
    </submittedName>
</protein>
<dbReference type="Gene3D" id="3.30.420.10">
    <property type="entry name" value="Ribonuclease H-like superfamily/Ribonuclease H"/>
    <property type="match status" value="1"/>
</dbReference>
<sequence>MSYKKQFTFSKIMQEVIDPKDVDFCRVAIEDEFDIRLMCQPASSPYLNVLDLGFYNIVDGLVGVVIKAFDDFLSSEYNKIFLTLQSCMVEIMEGKCWNNYKIPHIKKAVMREGIQPTHLKCGSSLVEDVIDYLGDIHGLILKIVSILGMRERRFGGGKRFYDAESRTSTMAMHRSQIEEELKTKFGKKCTMEQLKNNCN</sequence>
<proteinExistence type="predicted"/>
<evidence type="ECO:0000313" key="2">
    <source>
        <dbReference type="Proteomes" id="UP000257109"/>
    </source>
</evidence>
<dbReference type="PANTHER" id="PTHR47169">
    <property type="entry name" value="OS01G0541250 PROTEIN"/>
    <property type="match status" value="1"/>
</dbReference>
<dbReference type="InterPro" id="IPR036397">
    <property type="entry name" value="RNaseH_sf"/>
</dbReference>
<name>A0A371EFX9_MUCPR</name>
<dbReference type="Proteomes" id="UP000257109">
    <property type="component" value="Unassembled WGS sequence"/>
</dbReference>